<dbReference type="SUPFAM" id="SSF54631">
    <property type="entry name" value="CBS-domain pair"/>
    <property type="match status" value="1"/>
</dbReference>
<dbReference type="AlphaFoldDB" id="A0A7S2RJY9"/>
<evidence type="ECO:0000256" key="2">
    <source>
        <dbReference type="ARBA" id="ARBA00022723"/>
    </source>
</evidence>
<keyword evidence="6 12" id="KW-0560">Oxidoreductase</keyword>
<dbReference type="GO" id="GO:0005737">
    <property type="term" value="C:cytoplasm"/>
    <property type="evidence" value="ECO:0007669"/>
    <property type="project" value="TreeGrafter"/>
</dbReference>
<organism evidence="14">
    <name type="scientific">Rhizochromulina marina</name>
    <dbReference type="NCBI Taxonomy" id="1034831"/>
    <lineage>
        <taxon>Eukaryota</taxon>
        <taxon>Sar</taxon>
        <taxon>Stramenopiles</taxon>
        <taxon>Ochrophyta</taxon>
        <taxon>Dictyochophyceae</taxon>
        <taxon>Rhizochromulinales</taxon>
        <taxon>Rhizochromulina</taxon>
    </lineage>
</organism>
<evidence type="ECO:0000259" key="13">
    <source>
        <dbReference type="Pfam" id="PF00478"/>
    </source>
</evidence>
<feature type="binding site" description="in other chain" evidence="11">
    <location>
        <position position="363"/>
    </location>
    <ligand>
        <name>K(+)</name>
        <dbReference type="ChEBI" id="CHEBI:29103"/>
        <note>ligand shared between two tetrameric partners</note>
    </ligand>
</feature>
<evidence type="ECO:0000256" key="9">
    <source>
        <dbReference type="ARBA" id="ARBA00056556"/>
    </source>
</evidence>
<dbReference type="CDD" id="cd00381">
    <property type="entry name" value="IMPDH"/>
    <property type="match status" value="1"/>
</dbReference>
<dbReference type="GO" id="GO:0006183">
    <property type="term" value="P:GTP biosynthetic process"/>
    <property type="evidence" value="ECO:0007669"/>
    <property type="project" value="TreeGrafter"/>
</dbReference>
<evidence type="ECO:0000256" key="5">
    <source>
        <dbReference type="ARBA" id="ARBA00022958"/>
    </source>
</evidence>
<accession>A0A7S2RJY9</accession>
<dbReference type="GO" id="GO:0046872">
    <property type="term" value="F:metal ion binding"/>
    <property type="evidence" value="ECO:0007669"/>
    <property type="project" value="UniProtKB-KW"/>
</dbReference>
<reference evidence="14" key="1">
    <citation type="submission" date="2021-01" db="EMBL/GenBank/DDBJ databases">
        <authorList>
            <person name="Corre E."/>
            <person name="Pelletier E."/>
            <person name="Niang G."/>
            <person name="Scheremetjew M."/>
            <person name="Finn R."/>
            <person name="Kale V."/>
            <person name="Holt S."/>
            <person name="Cochrane G."/>
            <person name="Meng A."/>
            <person name="Brown T."/>
            <person name="Cohen L."/>
        </authorList>
    </citation>
    <scope>NUCLEOTIDE SEQUENCE</scope>
    <source>
        <strain evidence="14">CCMP1243</strain>
    </source>
</reference>
<feature type="domain" description="IMP dehydrogenase/GMP reductase" evidence="13">
    <location>
        <begin position="67"/>
        <end position="530"/>
    </location>
</feature>
<keyword evidence="2" id="KW-0479">Metal-binding</keyword>
<keyword evidence="5 11" id="KW-0630">Potassium</keyword>
<dbReference type="SUPFAM" id="SSF51412">
    <property type="entry name" value="Inosine monophosphate dehydrogenase (IMPDH)"/>
    <property type="match status" value="1"/>
</dbReference>
<comment type="similarity">
    <text evidence="1 12">Belongs to the IMPDH/GMPR family.</text>
</comment>
<evidence type="ECO:0000256" key="8">
    <source>
        <dbReference type="ARBA" id="ARBA00023122"/>
    </source>
</evidence>
<dbReference type="Pfam" id="PF00478">
    <property type="entry name" value="IMPDH"/>
    <property type="match status" value="1"/>
</dbReference>
<evidence type="ECO:0000256" key="3">
    <source>
        <dbReference type="ARBA" id="ARBA00022749"/>
    </source>
</evidence>
<keyword evidence="8" id="KW-0129">CBS domain</keyword>
<evidence type="ECO:0000256" key="6">
    <source>
        <dbReference type="ARBA" id="ARBA00023002"/>
    </source>
</evidence>
<dbReference type="GO" id="GO:0006177">
    <property type="term" value="P:GMP biosynthetic process"/>
    <property type="evidence" value="ECO:0007669"/>
    <property type="project" value="UniProtKB-KW"/>
</dbReference>
<dbReference type="NCBIfam" id="TIGR01302">
    <property type="entry name" value="IMP_dehydrog"/>
    <property type="match status" value="1"/>
</dbReference>
<name>A0A7S2RJY9_9STRA</name>
<keyword evidence="3" id="KW-0332">GMP biosynthesis</keyword>
<proteinExistence type="inferred from homology"/>
<dbReference type="GO" id="GO:0003938">
    <property type="term" value="F:IMP dehydrogenase activity"/>
    <property type="evidence" value="ECO:0007669"/>
    <property type="project" value="InterPro"/>
</dbReference>
<dbReference type="InterPro" id="IPR046342">
    <property type="entry name" value="CBS_dom_sf"/>
</dbReference>
<dbReference type="FunFam" id="3.20.20.70:FF:000086">
    <property type="entry name" value="IMP dehydrogenase, putative"/>
    <property type="match status" value="1"/>
</dbReference>
<dbReference type="CDD" id="cd04601">
    <property type="entry name" value="CBS_pair_IMPDH"/>
    <property type="match status" value="1"/>
</dbReference>
<evidence type="ECO:0000256" key="7">
    <source>
        <dbReference type="ARBA" id="ARBA00023027"/>
    </source>
</evidence>
<evidence type="ECO:0000256" key="12">
    <source>
        <dbReference type="RuleBase" id="RU003927"/>
    </source>
</evidence>
<dbReference type="InterPro" id="IPR001093">
    <property type="entry name" value="IMP_DH_GMPRt"/>
</dbReference>
<evidence type="ECO:0000256" key="11">
    <source>
        <dbReference type="PIRSR" id="PIRSR000130-4"/>
    </source>
</evidence>
<evidence type="ECO:0000256" key="4">
    <source>
        <dbReference type="ARBA" id="ARBA00022755"/>
    </source>
</evidence>
<feature type="binding site" description="in other chain" evidence="11">
    <location>
        <position position="365"/>
    </location>
    <ligand>
        <name>K(+)</name>
        <dbReference type="ChEBI" id="CHEBI:29103"/>
        <note>ligand shared between two tetrameric partners</note>
    </ligand>
</feature>
<protein>
    <recommendedName>
        <fullName evidence="13">IMP dehydrogenase/GMP reductase domain-containing protein</fullName>
    </recommendedName>
</protein>
<sequence length="544" mass="58815">MSLDLSQRRAKLSPMAIQAPNKALMTTTELEKFVTETFEDPAQVDEASLVRDGYSAKEIFASPGSRGYTFDDLICLPGAIDFGVDDVSLESRITRNIRIHSPFCSSPMDTVTEADMAVGMALQGGVGILHCHCEIEAQVAMVEHVKRFENGFIANPFCMRSDQPIQDLDTLSRDHGISGVPITEDGKIGSRLVGLVEGKLADFVEDRSQPLSSIMLSPSQVTTARHPCTLEEAHAALKSSKSNYLCVLDDEGKLKSLSTRIDLVKNRDFPNQCQDPSTQSLVVGAAIGSAPAEQERAQALVAAGVDIIVVDSRHGDTQEQVDMIQWLKATFPTLEVVGGNVATFSQARNLLEAGVDGLRVGMGVGSISTSQQVKAGGRAQLSAIYHSALLARKYDVPVIADGGIANTGCAIKALTMGASCVMMGSLLAGVEESPGEYYFQDGMRLKRYKGLTVQQVTADPMELGLISGVSGAVVDKGPMRRYVPFLNQSIRHGLQDMGIRSLRDLKSNLYDGTLRFELRSPAAQKEGRVHDLHMHQQRLFSDGK</sequence>
<comment type="function">
    <text evidence="9">Catalyzes the conversion of inosine 5'-phosphate (IMP) to xanthosine 5'-phosphate (XMP), the first committed and rate-limiting step in the de novo synthesis of guanine nucleotides, and therefore plays an important role in the regulation of cell growth.</text>
</comment>
<dbReference type="InterPro" id="IPR005990">
    <property type="entry name" value="IMP_DH"/>
</dbReference>
<feature type="binding site" evidence="10">
    <location>
        <begin position="361"/>
        <end position="363"/>
    </location>
    <ligand>
        <name>NAD(+)</name>
        <dbReference type="ChEBI" id="CHEBI:57540"/>
    </ligand>
</feature>
<dbReference type="EMBL" id="HBHJ01008174">
    <property type="protein sequence ID" value="CAD9673132.1"/>
    <property type="molecule type" value="Transcribed_RNA"/>
</dbReference>
<keyword evidence="4" id="KW-0658">Purine biosynthesis</keyword>
<dbReference type="InterPro" id="IPR013785">
    <property type="entry name" value="Aldolase_TIM"/>
</dbReference>
<evidence type="ECO:0000313" key="14">
    <source>
        <dbReference type="EMBL" id="CAD9673132.1"/>
    </source>
</evidence>
<dbReference type="Gene3D" id="3.20.20.70">
    <property type="entry name" value="Aldolase class I"/>
    <property type="match status" value="1"/>
</dbReference>
<dbReference type="PIRSF" id="PIRSF000130">
    <property type="entry name" value="IMPDH"/>
    <property type="match status" value="1"/>
</dbReference>
<dbReference type="PANTHER" id="PTHR11911">
    <property type="entry name" value="INOSINE-5-MONOPHOSPHATE DEHYDROGENASE RELATED"/>
    <property type="match status" value="1"/>
</dbReference>
<dbReference type="SMART" id="SM01240">
    <property type="entry name" value="IMPDH"/>
    <property type="match status" value="1"/>
</dbReference>
<keyword evidence="7 10" id="KW-0520">NAD</keyword>
<gene>
    <name evidence="14" type="ORF">RMAR1173_LOCUS5279</name>
</gene>
<evidence type="ECO:0000256" key="1">
    <source>
        <dbReference type="ARBA" id="ARBA00005502"/>
    </source>
</evidence>
<evidence type="ECO:0000256" key="10">
    <source>
        <dbReference type="PIRSR" id="PIRSR000130-3"/>
    </source>
</evidence>
<dbReference type="PANTHER" id="PTHR11911:SF111">
    <property type="entry name" value="INOSINE-5'-MONOPHOSPHATE DEHYDROGENASE"/>
    <property type="match status" value="1"/>
</dbReference>